<evidence type="ECO:0000256" key="3">
    <source>
        <dbReference type="ARBA" id="ARBA00022475"/>
    </source>
</evidence>
<keyword evidence="5 7" id="KW-1133">Transmembrane helix</keyword>
<protein>
    <submittedName>
        <fullName evidence="9">Peptide/nickel transport system permease protein</fullName>
    </submittedName>
</protein>
<feature type="transmembrane region" description="Helical" evidence="7">
    <location>
        <begin position="7"/>
        <end position="28"/>
    </location>
</feature>
<feature type="domain" description="ABC transmembrane type-1" evidence="8">
    <location>
        <begin position="97"/>
        <end position="318"/>
    </location>
</feature>
<keyword evidence="6 7" id="KW-0472">Membrane</keyword>
<name>A0ABX0SCE8_9ACTN</name>
<comment type="subcellular location">
    <subcellularLocation>
        <location evidence="1 7">Cell membrane</location>
        <topology evidence="1 7">Multi-pass membrane protein</topology>
    </subcellularLocation>
</comment>
<dbReference type="SUPFAM" id="SSF161098">
    <property type="entry name" value="MetI-like"/>
    <property type="match status" value="1"/>
</dbReference>
<dbReference type="EMBL" id="JAAMOZ010000001">
    <property type="protein sequence ID" value="NIH55666.1"/>
    <property type="molecule type" value="Genomic_DNA"/>
</dbReference>
<evidence type="ECO:0000313" key="10">
    <source>
        <dbReference type="Proteomes" id="UP000749311"/>
    </source>
</evidence>
<feature type="transmembrane region" description="Helical" evidence="7">
    <location>
        <begin position="199"/>
        <end position="218"/>
    </location>
</feature>
<comment type="similarity">
    <text evidence="7">Belongs to the binding-protein-dependent transport system permease family.</text>
</comment>
<feature type="transmembrane region" description="Helical" evidence="7">
    <location>
        <begin position="103"/>
        <end position="124"/>
    </location>
</feature>
<keyword evidence="3" id="KW-1003">Cell membrane</keyword>
<dbReference type="Pfam" id="PF00528">
    <property type="entry name" value="BPD_transp_1"/>
    <property type="match status" value="1"/>
</dbReference>
<dbReference type="PANTHER" id="PTHR43163">
    <property type="entry name" value="DIPEPTIDE TRANSPORT SYSTEM PERMEASE PROTEIN DPPB-RELATED"/>
    <property type="match status" value="1"/>
</dbReference>
<feature type="transmembrane region" description="Helical" evidence="7">
    <location>
        <begin position="267"/>
        <end position="288"/>
    </location>
</feature>
<evidence type="ECO:0000256" key="6">
    <source>
        <dbReference type="ARBA" id="ARBA00023136"/>
    </source>
</evidence>
<dbReference type="PROSITE" id="PS50928">
    <property type="entry name" value="ABC_TM1"/>
    <property type="match status" value="1"/>
</dbReference>
<dbReference type="InterPro" id="IPR000515">
    <property type="entry name" value="MetI-like"/>
</dbReference>
<dbReference type="Pfam" id="PF19300">
    <property type="entry name" value="BPD_transp_1_N"/>
    <property type="match status" value="1"/>
</dbReference>
<evidence type="ECO:0000256" key="7">
    <source>
        <dbReference type="RuleBase" id="RU363032"/>
    </source>
</evidence>
<keyword evidence="2 7" id="KW-0813">Transport</keyword>
<evidence type="ECO:0000256" key="4">
    <source>
        <dbReference type="ARBA" id="ARBA00022692"/>
    </source>
</evidence>
<dbReference type="PANTHER" id="PTHR43163:SF6">
    <property type="entry name" value="DIPEPTIDE TRANSPORT SYSTEM PERMEASE PROTEIN DPPB-RELATED"/>
    <property type="match status" value="1"/>
</dbReference>
<dbReference type="Gene3D" id="1.10.3720.10">
    <property type="entry name" value="MetI-like"/>
    <property type="match status" value="1"/>
</dbReference>
<gene>
    <name evidence="9" type="ORF">FB473_000311</name>
</gene>
<evidence type="ECO:0000313" key="9">
    <source>
        <dbReference type="EMBL" id="NIH55666.1"/>
    </source>
</evidence>
<keyword evidence="10" id="KW-1185">Reference proteome</keyword>
<sequence>MANLRFLAIRLASTIGLLWVLTIVVFTLQEVSGADPVAATIGNNASPEAIAAARERLGLDRPVLVRYFSYLSGLLHGDLGTSFRTHNPVTKDLASAFPATMELVMFAFIVALVLGALFAISSLLKWPGAGLGRGLLFVGSTAPTFLIGIVGLIVFYRVLDVLPGRGRTSLSDTGPTGFLVLDGILSGNPALIGDALQHLIMPGIALAVGPALAIGRVLRSSLLETLSTDFVRTATAKGLTERKVLFRHVLRNSINGALSMSALHLRFMFGGVLVVESVFSWGGMGSYLSASLPVSDFPSVAAVTLILGGLYITINTVADLLQSVADPRIAVA</sequence>
<feature type="transmembrane region" description="Helical" evidence="7">
    <location>
        <begin position="300"/>
        <end position="321"/>
    </location>
</feature>
<evidence type="ECO:0000256" key="2">
    <source>
        <dbReference type="ARBA" id="ARBA00022448"/>
    </source>
</evidence>
<dbReference type="InterPro" id="IPR035906">
    <property type="entry name" value="MetI-like_sf"/>
</dbReference>
<dbReference type="Proteomes" id="UP000749311">
    <property type="component" value="Unassembled WGS sequence"/>
</dbReference>
<feature type="transmembrane region" description="Helical" evidence="7">
    <location>
        <begin position="136"/>
        <end position="159"/>
    </location>
</feature>
<dbReference type="RefSeq" id="WP_167164196.1">
    <property type="nucleotide sequence ID" value="NZ_BAAAOO010000012.1"/>
</dbReference>
<reference evidence="9 10" key="1">
    <citation type="submission" date="2020-02" db="EMBL/GenBank/DDBJ databases">
        <title>Sequencing the genomes of 1000 actinobacteria strains.</title>
        <authorList>
            <person name="Klenk H.-P."/>
        </authorList>
    </citation>
    <scope>NUCLEOTIDE SEQUENCE [LARGE SCALE GENOMIC DNA]</scope>
    <source>
        <strain evidence="9 10">DSM 19609</strain>
    </source>
</reference>
<keyword evidence="4 7" id="KW-0812">Transmembrane</keyword>
<proteinExistence type="inferred from homology"/>
<evidence type="ECO:0000259" key="8">
    <source>
        <dbReference type="PROSITE" id="PS50928"/>
    </source>
</evidence>
<dbReference type="CDD" id="cd06261">
    <property type="entry name" value="TM_PBP2"/>
    <property type="match status" value="1"/>
</dbReference>
<dbReference type="InterPro" id="IPR045621">
    <property type="entry name" value="BPD_transp_1_N"/>
</dbReference>
<evidence type="ECO:0000256" key="1">
    <source>
        <dbReference type="ARBA" id="ARBA00004651"/>
    </source>
</evidence>
<comment type="caution">
    <text evidence="9">The sequence shown here is derived from an EMBL/GenBank/DDBJ whole genome shotgun (WGS) entry which is preliminary data.</text>
</comment>
<organism evidence="9 10">
    <name type="scientific">Brooklawnia cerclae</name>
    <dbReference type="NCBI Taxonomy" id="349934"/>
    <lineage>
        <taxon>Bacteria</taxon>
        <taxon>Bacillati</taxon>
        <taxon>Actinomycetota</taxon>
        <taxon>Actinomycetes</taxon>
        <taxon>Propionibacteriales</taxon>
        <taxon>Propionibacteriaceae</taxon>
        <taxon>Brooklawnia</taxon>
    </lineage>
</organism>
<accession>A0ABX0SCE8</accession>
<evidence type="ECO:0000256" key="5">
    <source>
        <dbReference type="ARBA" id="ARBA00022989"/>
    </source>
</evidence>